<name>A0A1E5D587_9VIBR</name>
<protein>
    <recommendedName>
        <fullName evidence="4">ABC transporter</fullName>
    </recommendedName>
</protein>
<organism evidence="2 3">
    <name type="scientific">Vibrio genomosp. F6 str. FF-238</name>
    <dbReference type="NCBI Taxonomy" id="1191298"/>
    <lineage>
        <taxon>Bacteria</taxon>
        <taxon>Pseudomonadati</taxon>
        <taxon>Pseudomonadota</taxon>
        <taxon>Gammaproteobacteria</taxon>
        <taxon>Vibrionales</taxon>
        <taxon>Vibrionaceae</taxon>
        <taxon>Vibrio</taxon>
    </lineage>
</organism>
<feature type="transmembrane region" description="Helical" evidence="1">
    <location>
        <begin position="199"/>
        <end position="222"/>
    </location>
</feature>
<feature type="transmembrane region" description="Helical" evidence="1">
    <location>
        <begin position="67"/>
        <end position="87"/>
    </location>
</feature>
<dbReference type="AlphaFoldDB" id="A0A1E5D587"/>
<dbReference type="EMBL" id="AJYW02000041">
    <property type="protein sequence ID" value="OEE78719.1"/>
    <property type="molecule type" value="Genomic_DNA"/>
</dbReference>
<keyword evidence="3" id="KW-1185">Reference proteome</keyword>
<evidence type="ECO:0000256" key="1">
    <source>
        <dbReference type="SAM" id="Phobius"/>
    </source>
</evidence>
<dbReference type="Proteomes" id="UP000094165">
    <property type="component" value="Unassembled WGS sequence"/>
</dbReference>
<dbReference type="RefSeq" id="WP_017054468.1">
    <property type="nucleotide sequence ID" value="NZ_AJYW02000041.1"/>
</dbReference>
<proteinExistence type="predicted"/>
<feature type="transmembrane region" description="Helical" evidence="1">
    <location>
        <begin position="21"/>
        <end position="38"/>
    </location>
</feature>
<evidence type="ECO:0008006" key="4">
    <source>
        <dbReference type="Google" id="ProtNLM"/>
    </source>
</evidence>
<comment type="caution">
    <text evidence="2">The sequence shown here is derived from an EMBL/GenBank/DDBJ whole genome shotgun (WGS) entry which is preliminary data.</text>
</comment>
<feature type="transmembrane region" description="Helical" evidence="1">
    <location>
        <begin position="242"/>
        <end position="270"/>
    </location>
</feature>
<gene>
    <name evidence="2" type="ORF">A130_12990</name>
</gene>
<feature type="transmembrane region" description="Helical" evidence="1">
    <location>
        <begin position="163"/>
        <end position="187"/>
    </location>
</feature>
<keyword evidence="1" id="KW-0472">Membrane</keyword>
<evidence type="ECO:0000313" key="3">
    <source>
        <dbReference type="Proteomes" id="UP000094165"/>
    </source>
</evidence>
<reference evidence="2 3" key="1">
    <citation type="journal article" date="2012" name="Science">
        <title>Ecological populations of bacteria act as socially cohesive units of antibiotic production and resistance.</title>
        <authorList>
            <person name="Cordero O.X."/>
            <person name="Wildschutte H."/>
            <person name="Kirkup B."/>
            <person name="Proehl S."/>
            <person name="Ngo L."/>
            <person name="Hussain F."/>
            <person name="Le Roux F."/>
            <person name="Mincer T."/>
            <person name="Polz M.F."/>
        </authorList>
    </citation>
    <scope>NUCLEOTIDE SEQUENCE [LARGE SCALE GENOMIC DNA]</scope>
    <source>
        <strain evidence="2 3">FF-238</strain>
    </source>
</reference>
<accession>A0A1E5D587</accession>
<feature type="transmembrane region" description="Helical" evidence="1">
    <location>
        <begin position="118"/>
        <end position="143"/>
    </location>
</feature>
<keyword evidence="1" id="KW-1133">Transmembrane helix</keyword>
<evidence type="ECO:0000313" key="2">
    <source>
        <dbReference type="EMBL" id="OEE78719.1"/>
    </source>
</evidence>
<keyword evidence="1" id="KW-0812">Transmembrane</keyword>
<sequence>MHSSFYMIEKELIEHKMITRVPLFILACGFLIFISLLMNTNIQGNLFYEMQVSGDISDIHQGFASNINLFIASAAGLVSLVLSSLYLPKTLRKERQEGSSMFWRSMPVSHLTTHIVKLVFGLLVIPVICSTLVLAADLSLWVINQVSDQQLSLLINKESVFYVLFNWLGFLARMVVVALALLPLACITLMISQVVGSPVLFMVVGGYALKWLSVYLFGFHGISEFLNAVLSIPLKALSPNPFSGFTEAGIVNLVVYYALGAGGLAVSLMLSKTNEPSLKGLFSGH</sequence>